<evidence type="ECO:0000313" key="5">
    <source>
        <dbReference type="Proteomes" id="UP000000226"/>
    </source>
</evidence>
<evidence type="ECO:0000256" key="1">
    <source>
        <dbReference type="ARBA" id="ARBA00022670"/>
    </source>
</evidence>
<dbReference type="PANTHER" id="PTHR11010:SF96">
    <property type="entry name" value="LYSOSOMAL PRO-X CARBOXYPEPTIDASE-LIKE ISOFORM X1"/>
    <property type="match status" value="1"/>
</dbReference>
<keyword evidence="1" id="KW-0645">Protease</keyword>
<keyword evidence="2" id="KW-0732">Signal</keyword>
<reference evidence="5" key="1">
    <citation type="journal article" date="2014" name="Nat. Genet.">
        <title>A reference genome for common bean and genome-wide analysis of dual domestications.</title>
        <authorList>
            <person name="Schmutz J."/>
            <person name="McClean P.E."/>
            <person name="Mamidi S."/>
            <person name="Wu G.A."/>
            <person name="Cannon S.B."/>
            <person name="Grimwood J."/>
            <person name="Jenkins J."/>
            <person name="Shu S."/>
            <person name="Song Q."/>
            <person name="Chavarro C."/>
            <person name="Torres-Torres M."/>
            <person name="Geffroy V."/>
            <person name="Moghaddam S.M."/>
            <person name="Gao D."/>
            <person name="Abernathy B."/>
            <person name="Barry K."/>
            <person name="Blair M."/>
            <person name="Brick M.A."/>
            <person name="Chovatia M."/>
            <person name="Gepts P."/>
            <person name="Goodstein D.M."/>
            <person name="Gonzales M."/>
            <person name="Hellsten U."/>
            <person name="Hyten D.L."/>
            <person name="Jia G."/>
            <person name="Kelly J.D."/>
            <person name="Kudrna D."/>
            <person name="Lee R."/>
            <person name="Richard M.M."/>
            <person name="Miklas P.N."/>
            <person name="Osorno J.M."/>
            <person name="Rodrigues J."/>
            <person name="Thareau V."/>
            <person name="Urrea C.A."/>
            <person name="Wang M."/>
            <person name="Yu Y."/>
            <person name="Zhang M."/>
            <person name="Wing R.A."/>
            <person name="Cregan P.B."/>
            <person name="Rokhsar D.S."/>
            <person name="Jackson S.A."/>
        </authorList>
    </citation>
    <scope>NUCLEOTIDE SEQUENCE [LARGE SCALE GENOMIC DNA]</scope>
    <source>
        <strain evidence="5">cv. G19833</strain>
    </source>
</reference>
<dbReference type="PANTHER" id="PTHR11010">
    <property type="entry name" value="PROTEASE S28 PRO-X CARBOXYPEPTIDASE-RELATED"/>
    <property type="match status" value="1"/>
</dbReference>
<dbReference type="AlphaFoldDB" id="V7BZR1"/>
<name>V7BZR1_PHAVU</name>
<dbReference type="EMBL" id="CM002292">
    <property type="protein sequence ID" value="ESW22126.1"/>
    <property type="molecule type" value="Genomic_DNA"/>
</dbReference>
<dbReference type="SMR" id="V7BZR1"/>
<gene>
    <name evidence="4" type="ORF">PHAVU_005G129400g</name>
</gene>
<accession>V7BZR1</accession>
<dbReference type="Gene3D" id="1.20.120.980">
    <property type="entry name" value="Serine carboxypeptidase S28, SKS domain"/>
    <property type="match status" value="1"/>
</dbReference>
<dbReference type="GO" id="GO:0006508">
    <property type="term" value="P:proteolysis"/>
    <property type="evidence" value="ECO:0007669"/>
    <property type="project" value="UniProtKB-KW"/>
</dbReference>
<dbReference type="OrthoDB" id="1719719at2759"/>
<sequence>MSWYMQEASQTCYQTISKSWSEIDIIGFGPNGMNFLSQRFNTCRPLKDSQELKSYLQSLYTVAAQYNDPARNPVSVICGGIDSGSYGSDVLSKIYSGLVALRGDGTCQVNPPTSVTETSEGWGWQVKIIALF</sequence>
<evidence type="ECO:0000256" key="2">
    <source>
        <dbReference type="ARBA" id="ARBA00022729"/>
    </source>
</evidence>
<organism evidence="4 5">
    <name type="scientific">Phaseolus vulgaris</name>
    <name type="common">Kidney bean</name>
    <name type="synonym">French bean</name>
    <dbReference type="NCBI Taxonomy" id="3885"/>
    <lineage>
        <taxon>Eukaryota</taxon>
        <taxon>Viridiplantae</taxon>
        <taxon>Streptophyta</taxon>
        <taxon>Embryophyta</taxon>
        <taxon>Tracheophyta</taxon>
        <taxon>Spermatophyta</taxon>
        <taxon>Magnoliopsida</taxon>
        <taxon>eudicotyledons</taxon>
        <taxon>Gunneridae</taxon>
        <taxon>Pentapetalae</taxon>
        <taxon>rosids</taxon>
        <taxon>fabids</taxon>
        <taxon>Fabales</taxon>
        <taxon>Fabaceae</taxon>
        <taxon>Papilionoideae</taxon>
        <taxon>50 kb inversion clade</taxon>
        <taxon>NPAAA clade</taxon>
        <taxon>indigoferoid/millettioid clade</taxon>
        <taxon>Phaseoleae</taxon>
        <taxon>Phaseolus</taxon>
    </lineage>
</organism>
<dbReference type="GO" id="GO:0008239">
    <property type="term" value="F:dipeptidyl-peptidase activity"/>
    <property type="evidence" value="ECO:0007669"/>
    <property type="project" value="TreeGrafter"/>
</dbReference>
<keyword evidence="3" id="KW-0378">Hydrolase</keyword>
<dbReference type="eggNOG" id="KOG2183">
    <property type="taxonomic scope" value="Eukaryota"/>
</dbReference>
<dbReference type="Proteomes" id="UP000000226">
    <property type="component" value="Chromosome 5"/>
</dbReference>
<protein>
    <submittedName>
        <fullName evidence="4">Uncharacterized protein</fullName>
    </submittedName>
</protein>
<evidence type="ECO:0000256" key="3">
    <source>
        <dbReference type="ARBA" id="ARBA00022801"/>
    </source>
</evidence>
<dbReference type="InterPro" id="IPR042269">
    <property type="entry name" value="Ser_carbopepase_S28_SKS"/>
</dbReference>
<dbReference type="Gramene" id="ESW22126">
    <property type="protein sequence ID" value="ESW22126"/>
    <property type="gene ID" value="PHAVU_005G129400g"/>
</dbReference>
<proteinExistence type="predicted"/>
<keyword evidence="5" id="KW-1185">Reference proteome</keyword>
<evidence type="ECO:0000313" key="4">
    <source>
        <dbReference type="EMBL" id="ESW22126.1"/>
    </source>
</evidence>